<evidence type="ECO:0000313" key="2">
    <source>
        <dbReference type="EMBL" id="NIH58069.1"/>
    </source>
</evidence>
<keyword evidence="3" id="KW-1185">Reference proteome</keyword>
<gene>
    <name evidence="2" type="ORF">FB473_002761</name>
</gene>
<evidence type="ECO:0000313" key="3">
    <source>
        <dbReference type="Proteomes" id="UP000749311"/>
    </source>
</evidence>
<dbReference type="Proteomes" id="UP000749311">
    <property type="component" value="Unassembled WGS sequence"/>
</dbReference>
<reference evidence="2 3" key="1">
    <citation type="submission" date="2020-02" db="EMBL/GenBank/DDBJ databases">
        <title>Sequencing the genomes of 1000 actinobacteria strains.</title>
        <authorList>
            <person name="Klenk H.-P."/>
        </authorList>
    </citation>
    <scope>NUCLEOTIDE SEQUENCE [LARGE SCALE GENOMIC DNA]</scope>
    <source>
        <strain evidence="2 3">DSM 19609</strain>
    </source>
</reference>
<protein>
    <submittedName>
        <fullName evidence="2">Transcriptional regulator of viral defense system</fullName>
    </submittedName>
</protein>
<comment type="caution">
    <text evidence="2">The sequence shown here is derived from an EMBL/GenBank/DDBJ whole genome shotgun (WGS) entry which is preliminary data.</text>
</comment>
<evidence type="ECO:0000259" key="1">
    <source>
        <dbReference type="Pfam" id="PF13338"/>
    </source>
</evidence>
<dbReference type="Pfam" id="PF13338">
    <property type="entry name" value="AbiEi_4"/>
    <property type="match status" value="1"/>
</dbReference>
<accession>A0ABX0SI38</accession>
<feature type="domain" description="AbiEi antitoxin N-terminal" evidence="1">
    <location>
        <begin position="10"/>
        <end position="58"/>
    </location>
</feature>
<sequence length="192" mass="21848">MNAEVVTYLDRLREIALDQHGYVTSAQALVEDVPRAELSKMVSRGRLDRVAHGVYQVPQVTGSRFAPYMLAVLWTGAPEACLSHETALQAWDISDINPDRIHVAVAKRRRIKRQGGDGYVIHHCDLAPEQVTWWERIPITDVPTTICQCIDWGVPTYLIKQALERAGRTSLLHADERRHLASRLDDRDYGRR</sequence>
<proteinExistence type="predicted"/>
<name>A0ABX0SI38_9ACTN</name>
<organism evidence="2 3">
    <name type="scientific">Brooklawnia cerclae</name>
    <dbReference type="NCBI Taxonomy" id="349934"/>
    <lineage>
        <taxon>Bacteria</taxon>
        <taxon>Bacillati</taxon>
        <taxon>Actinomycetota</taxon>
        <taxon>Actinomycetes</taxon>
        <taxon>Propionibacteriales</taxon>
        <taxon>Propionibacteriaceae</taxon>
        <taxon>Brooklawnia</taxon>
    </lineage>
</organism>
<dbReference type="RefSeq" id="WP_167169733.1">
    <property type="nucleotide sequence ID" value="NZ_BAAAOO010000006.1"/>
</dbReference>
<dbReference type="EMBL" id="JAAMOZ010000002">
    <property type="protein sequence ID" value="NIH58069.1"/>
    <property type="molecule type" value="Genomic_DNA"/>
</dbReference>
<dbReference type="InterPro" id="IPR025159">
    <property type="entry name" value="AbiEi_N"/>
</dbReference>